<comment type="similarity">
    <text evidence="3">Belongs to the methyltransferase superfamily. METTL16/RlmF family.</text>
</comment>
<dbReference type="CDD" id="cd02440">
    <property type="entry name" value="AdoMet_MTases"/>
    <property type="match status" value="1"/>
</dbReference>
<dbReference type="Proteomes" id="UP000694549">
    <property type="component" value="Unplaced"/>
</dbReference>
<dbReference type="GO" id="GO:0070475">
    <property type="term" value="P:rRNA base methylation"/>
    <property type="evidence" value="ECO:0007669"/>
    <property type="project" value="TreeGrafter"/>
</dbReference>
<keyword evidence="8" id="KW-0808">Transferase</keyword>
<dbReference type="GO" id="GO:0003723">
    <property type="term" value="F:RNA binding"/>
    <property type="evidence" value="ECO:0007669"/>
    <property type="project" value="UniProtKB-KW"/>
</dbReference>
<dbReference type="GO" id="GO:0005737">
    <property type="term" value="C:cytoplasm"/>
    <property type="evidence" value="ECO:0007669"/>
    <property type="project" value="UniProtKB-SubCell"/>
</dbReference>
<keyword evidence="18" id="KW-1185">Reference proteome</keyword>
<dbReference type="GO" id="GO:0005634">
    <property type="term" value="C:nucleus"/>
    <property type="evidence" value="ECO:0007669"/>
    <property type="project" value="UniProtKB-SubCell"/>
</dbReference>
<keyword evidence="10" id="KW-0694">RNA-binding</keyword>
<dbReference type="GO" id="GO:0009896">
    <property type="term" value="P:positive regulation of catabolic process"/>
    <property type="evidence" value="ECO:0007669"/>
    <property type="project" value="UniProtKB-ARBA"/>
</dbReference>
<evidence type="ECO:0000256" key="4">
    <source>
        <dbReference type="ARBA" id="ARBA00012160"/>
    </source>
</evidence>
<name>A0A8B9UJJ9_9AVES</name>
<evidence type="ECO:0000256" key="13">
    <source>
        <dbReference type="ARBA" id="ARBA00032914"/>
    </source>
</evidence>
<dbReference type="PANTHER" id="PTHR13393:SF0">
    <property type="entry name" value="RNA N6-ADENOSINE-METHYLTRANSFERASE METTL16"/>
    <property type="match status" value="1"/>
</dbReference>
<evidence type="ECO:0000256" key="10">
    <source>
        <dbReference type="ARBA" id="ARBA00022884"/>
    </source>
</evidence>
<reference evidence="17" key="1">
    <citation type="submission" date="2025-08" db="UniProtKB">
        <authorList>
            <consortium name="Ensembl"/>
        </authorList>
    </citation>
    <scope>IDENTIFICATION</scope>
</reference>
<evidence type="ECO:0000256" key="9">
    <source>
        <dbReference type="ARBA" id="ARBA00022691"/>
    </source>
</evidence>
<accession>A0A8B9UJJ9</accession>
<keyword evidence="11" id="KW-0539">Nucleus</keyword>
<evidence type="ECO:0000256" key="8">
    <source>
        <dbReference type="ARBA" id="ARBA00022679"/>
    </source>
</evidence>
<evidence type="ECO:0000313" key="17">
    <source>
        <dbReference type="Ensembl" id="ENSAZOP00000009037.1"/>
    </source>
</evidence>
<sequence>PEFRQHVQTTLSGRVSLNFKDPEAVRALTCTLLKEDFGLTIDIPLERLIPTVPLRLNYIHWVEDLIGHQGADKAVLRRGIDIGTGASCIYPLLGSTLNGWYFLATEVDDMCFNYAKKNVEQNNLSDLIKVVKVPQKTLLMDALKEESEIIYDFCMCNPPFFANQLEAKGVNSRNPRRPPPSSVNTGGITEIMAEGGELEFVKRIIHDSLQLKKRLRWYSCMLGKKCSLAPLKEELRIQGVPKVTHTEFCQGRTMRWALAWSFYDDVQVPVSSLILCLMGCECTCWETSCSSEWNIDGLGCVDSGISVLAPSLLAGVSDNSCVSVFREEKRSLQGIPVCFSERKGHL</sequence>
<dbReference type="InterPro" id="IPR029063">
    <property type="entry name" value="SAM-dependent_MTases_sf"/>
</dbReference>
<dbReference type="InterPro" id="IPR010286">
    <property type="entry name" value="METTL16/RlmF"/>
</dbReference>
<keyword evidence="9" id="KW-0949">S-adenosyl-L-methionine</keyword>
<evidence type="ECO:0000256" key="14">
    <source>
        <dbReference type="ARBA" id="ARBA00032945"/>
    </source>
</evidence>
<reference evidence="17" key="2">
    <citation type="submission" date="2025-09" db="UniProtKB">
        <authorList>
            <consortium name="Ensembl"/>
        </authorList>
    </citation>
    <scope>IDENTIFICATION</scope>
</reference>
<dbReference type="PANTHER" id="PTHR13393">
    <property type="entry name" value="SAM-DEPENDENT METHYLTRANSFERASE"/>
    <property type="match status" value="1"/>
</dbReference>
<evidence type="ECO:0000256" key="1">
    <source>
        <dbReference type="ARBA" id="ARBA00004123"/>
    </source>
</evidence>
<proteinExistence type="inferred from homology"/>
<evidence type="ECO:0000256" key="3">
    <source>
        <dbReference type="ARBA" id="ARBA00005878"/>
    </source>
</evidence>
<dbReference type="GO" id="GO:0001734">
    <property type="term" value="F:mRNA m(6)A methyltransferase activity"/>
    <property type="evidence" value="ECO:0007669"/>
    <property type="project" value="UniProtKB-EC"/>
</dbReference>
<protein>
    <recommendedName>
        <fullName evidence="15">RNA N(6)-adenosine-methyltransferase METTL16</fullName>
        <ecNumber evidence="5">2.1.1.346</ecNumber>
        <ecNumber evidence="4">2.1.1.348</ecNumber>
    </recommendedName>
    <alternativeName>
        <fullName evidence="13">Methyltransferase 10 domain-containing protein</fullName>
    </alternativeName>
    <alternativeName>
        <fullName evidence="14">Methyltransferase-like protein 16</fullName>
    </alternativeName>
    <alternativeName>
        <fullName evidence="16">RNA N(6)-adenosine-methyltransferase mettl16</fullName>
    </alternativeName>
    <alternativeName>
        <fullName evidence="12">U6 small nuclear RNA (adenine-(43)-N(6))-methyltransferase</fullName>
    </alternativeName>
</protein>
<dbReference type="Gene3D" id="3.40.50.150">
    <property type="entry name" value="Vaccinia Virus protein VP39"/>
    <property type="match status" value="1"/>
</dbReference>
<evidence type="ECO:0000256" key="11">
    <source>
        <dbReference type="ARBA" id="ARBA00023242"/>
    </source>
</evidence>
<evidence type="ECO:0000256" key="12">
    <source>
        <dbReference type="ARBA" id="ARBA00031450"/>
    </source>
</evidence>
<dbReference type="GO" id="GO:0006397">
    <property type="term" value="P:mRNA processing"/>
    <property type="evidence" value="ECO:0007669"/>
    <property type="project" value="UniProtKB-ARBA"/>
</dbReference>
<dbReference type="FunFam" id="3.40.50.150:FF:000062">
    <property type="entry name" value="U6 small nuclear RNA (adenine-(43)-N(6))-methyltransferase"/>
    <property type="match status" value="1"/>
</dbReference>
<evidence type="ECO:0000256" key="5">
    <source>
        <dbReference type="ARBA" id="ARBA00012166"/>
    </source>
</evidence>
<comment type="subcellular location">
    <subcellularLocation>
        <location evidence="2">Cytoplasm</location>
    </subcellularLocation>
    <subcellularLocation>
        <location evidence="1">Nucleus</location>
    </subcellularLocation>
</comment>
<evidence type="ECO:0000256" key="16">
    <source>
        <dbReference type="ARBA" id="ARBA00074041"/>
    </source>
</evidence>
<dbReference type="GO" id="GO:0051254">
    <property type="term" value="P:positive regulation of RNA metabolic process"/>
    <property type="evidence" value="ECO:0007669"/>
    <property type="project" value="UniProtKB-ARBA"/>
</dbReference>
<dbReference type="EC" id="2.1.1.348" evidence="4"/>
<dbReference type="Pfam" id="PF05971">
    <property type="entry name" value="Methyltransf_10"/>
    <property type="match status" value="1"/>
</dbReference>
<evidence type="ECO:0000256" key="7">
    <source>
        <dbReference type="ARBA" id="ARBA00022603"/>
    </source>
</evidence>
<dbReference type="SUPFAM" id="SSF53335">
    <property type="entry name" value="S-adenosyl-L-methionine-dependent methyltransferases"/>
    <property type="match status" value="1"/>
</dbReference>
<dbReference type="EC" id="2.1.1.346" evidence="5"/>
<evidence type="ECO:0000256" key="6">
    <source>
        <dbReference type="ARBA" id="ARBA00022490"/>
    </source>
</evidence>
<evidence type="ECO:0000256" key="2">
    <source>
        <dbReference type="ARBA" id="ARBA00004496"/>
    </source>
</evidence>
<keyword evidence="7" id="KW-0489">Methyltransferase</keyword>
<dbReference type="GO" id="GO:0120048">
    <property type="term" value="F:U6 snRNA (adenine-(43)-N(6))-methyltransferase activity"/>
    <property type="evidence" value="ECO:0007669"/>
    <property type="project" value="UniProtKB-EC"/>
</dbReference>
<evidence type="ECO:0000256" key="15">
    <source>
        <dbReference type="ARBA" id="ARBA00070459"/>
    </source>
</evidence>
<dbReference type="Ensembl" id="ENSAZOT00000009638.1">
    <property type="protein sequence ID" value="ENSAZOP00000009037.1"/>
    <property type="gene ID" value="ENSAZOG00000005618.1"/>
</dbReference>
<keyword evidence="6" id="KW-0963">Cytoplasm</keyword>
<evidence type="ECO:0000313" key="18">
    <source>
        <dbReference type="Proteomes" id="UP000694549"/>
    </source>
</evidence>
<dbReference type="AlphaFoldDB" id="A0A8B9UJJ9"/>
<organism evidence="17 18">
    <name type="scientific">Anas zonorhyncha</name>
    <name type="common">Eastern spot-billed duck</name>
    <dbReference type="NCBI Taxonomy" id="75864"/>
    <lineage>
        <taxon>Eukaryota</taxon>
        <taxon>Metazoa</taxon>
        <taxon>Chordata</taxon>
        <taxon>Craniata</taxon>
        <taxon>Vertebrata</taxon>
        <taxon>Euteleostomi</taxon>
        <taxon>Archelosauria</taxon>
        <taxon>Archosauria</taxon>
        <taxon>Dinosauria</taxon>
        <taxon>Saurischia</taxon>
        <taxon>Theropoda</taxon>
        <taxon>Coelurosauria</taxon>
        <taxon>Aves</taxon>
        <taxon>Neognathae</taxon>
        <taxon>Galloanserae</taxon>
        <taxon>Anseriformes</taxon>
        <taxon>Anatidae</taxon>
        <taxon>Anatinae</taxon>
        <taxon>Anas</taxon>
    </lineage>
</organism>
<dbReference type="GO" id="GO:0043488">
    <property type="term" value="P:regulation of mRNA stability"/>
    <property type="evidence" value="ECO:0007669"/>
    <property type="project" value="UniProtKB-ARBA"/>
</dbReference>